<reference evidence="2 3" key="1">
    <citation type="submission" date="2018-05" db="EMBL/GenBank/DDBJ databases">
        <title>Genomic Encyclopedia of Type Strains, Phase IV (KMG-IV): sequencing the most valuable type-strain genomes for metagenomic binning, comparative biology and taxonomic classification.</title>
        <authorList>
            <person name="Goeker M."/>
        </authorList>
    </citation>
    <scope>NUCLEOTIDE SEQUENCE [LARGE SCALE GENOMIC DNA]</scope>
    <source>
        <strain evidence="2 3">DSM 28816</strain>
    </source>
</reference>
<sequence length="49" mass="5937">MNDNEQIEKLESEIRDLEHECEMWRKTSNQLTETLNKLIRTFILKTDKA</sequence>
<proteinExistence type="predicted"/>
<accession>A0A318EVI7</accession>
<dbReference type="EMBL" id="QICS01000002">
    <property type="protein sequence ID" value="PXV93550.1"/>
    <property type="molecule type" value="Genomic_DNA"/>
</dbReference>
<protein>
    <submittedName>
        <fullName evidence="2">Uncharacterized protein</fullName>
    </submittedName>
</protein>
<organism evidence="2 3">
    <name type="scientific">Lachnotalea glycerini</name>
    <dbReference type="NCBI Taxonomy" id="1763509"/>
    <lineage>
        <taxon>Bacteria</taxon>
        <taxon>Bacillati</taxon>
        <taxon>Bacillota</taxon>
        <taxon>Clostridia</taxon>
        <taxon>Lachnospirales</taxon>
        <taxon>Lachnospiraceae</taxon>
        <taxon>Lachnotalea</taxon>
    </lineage>
</organism>
<feature type="coiled-coil region" evidence="1">
    <location>
        <begin position="7"/>
        <end position="34"/>
    </location>
</feature>
<evidence type="ECO:0000256" key="1">
    <source>
        <dbReference type="SAM" id="Coils"/>
    </source>
</evidence>
<dbReference type="RefSeq" id="WP_170122911.1">
    <property type="nucleotide sequence ID" value="NZ_NOKA02000003.1"/>
</dbReference>
<gene>
    <name evidence="2" type="ORF">C8E03_102318</name>
</gene>
<name>A0A318EVI7_9FIRM</name>
<comment type="caution">
    <text evidence="2">The sequence shown here is derived from an EMBL/GenBank/DDBJ whole genome shotgun (WGS) entry which is preliminary data.</text>
</comment>
<dbReference type="AlphaFoldDB" id="A0A318EVI7"/>
<evidence type="ECO:0000313" key="2">
    <source>
        <dbReference type="EMBL" id="PXV93550.1"/>
    </source>
</evidence>
<evidence type="ECO:0000313" key="3">
    <source>
        <dbReference type="Proteomes" id="UP000247523"/>
    </source>
</evidence>
<dbReference type="Proteomes" id="UP000247523">
    <property type="component" value="Unassembled WGS sequence"/>
</dbReference>
<keyword evidence="1" id="KW-0175">Coiled coil</keyword>